<keyword evidence="6" id="KW-0808">Transferase</keyword>
<gene>
    <name evidence="18" type="ORF">HMPREF1090_00379</name>
</gene>
<dbReference type="InterPro" id="IPR038135">
    <property type="entry name" value="Methylthiotransferase_N_sf"/>
</dbReference>
<dbReference type="InterPro" id="IPR007197">
    <property type="entry name" value="rSAM"/>
</dbReference>
<keyword evidence="7" id="KW-0949">S-adenosyl-L-methionine</keyword>
<dbReference type="SFLD" id="SFLDG01082">
    <property type="entry name" value="B12-binding_domain_containing"/>
    <property type="match status" value="1"/>
</dbReference>
<evidence type="ECO:0000256" key="4">
    <source>
        <dbReference type="ARBA" id="ARBA00022485"/>
    </source>
</evidence>
<dbReference type="EC" id="2.8.4.5" evidence="3"/>
<dbReference type="PROSITE" id="PS51449">
    <property type="entry name" value="MTTASE_N"/>
    <property type="match status" value="1"/>
</dbReference>
<dbReference type="NCBIfam" id="TIGR01579">
    <property type="entry name" value="MiaB-like-C"/>
    <property type="match status" value="1"/>
</dbReference>
<keyword evidence="4" id="KW-0004">4Fe-4S</keyword>
<dbReference type="InterPro" id="IPR023404">
    <property type="entry name" value="rSAM_horseshoe"/>
</dbReference>
<dbReference type="Pfam" id="PF00919">
    <property type="entry name" value="UPF0004"/>
    <property type="match status" value="1"/>
</dbReference>
<dbReference type="SMART" id="SM00729">
    <property type="entry name" value="Elp3"/>
    <property type="match status" value="1"/>
</dbReference>
<dbReference type="FunFam" id="3.80.30.20:FF:000001">
    <property type="entry name" value="tRNA-2-methylthio-N(6)-dimethylallyladenosine synthase 2"/>
    <property type="match status" value="1"/>
</dbReference>
<evidence type="ECO:0000313" key="19">
    <source>
        <dbReference type="Proteomes" id="UP000013085"/>
    </source>
</evidence>
<evidence type="ECO:0000256" key="13">
    <source>
        <dbReference type="ARBA" id="ARBA00051661"/>
    </source>
</evidence>
<dbReference type="AlphaFoldDB" id="A0A0E2HGL4"/>
<evidence type="ECO:0000313" key="18">
    <source>
        <dbReference type="EMBL" id="ENZ19958.1"/>
    </source>
</evidence>
<evidence type="ECO:0000256" key="6">
    <source>
        <dbReference type="ARBA" id="ARBA00022679"/>
    </source>
</evidence>
<dbReference type="GO" id="GO:0051539">
    <property type="term" value="F:4 iron, 4 sulfur cluster binding"/>
    <property type="evidence" value="ECO:0007669"/>
    <property type="project" value="UniProtKB-KW"/>
</dbReference>
<evidence type="ECO:0000256" key="1">
    <source>
        <dbReference type="ARBA" id="ARBA00001966"/>
    </source>
</evidence>
<dbReference type="PANTHER" id="PTHR43020:SF2">
    <property type="entry name" value="MITOCHONDRIAL TRNA METHYLTHIOTRANSFERASE CDK5RAP1"/>
    <property type="match status" value="1"/>
</dbReference>
<dbReference type="GO" id="GO:0005829">
    <property type="term" value="C:cytosol"/>
    <property type="evidence" value="ECO:0007669"/>
    <property type="project" value="TreeGrafter"/>
</dbReference>
<accession>A0A0E2HGL4</accession>
<dbReference type="PANTHER" id="PTHR43020">
    <property type="entry name" value="CDK5 REGULATORY SUBUNIT-ASSOCIATED PROTEIN 1"/>
    <property type="match status" value="1"/>
</dbReference>
<dbReference type="SFLD" id="SFLDF00295">
    <property type="entry name" value="threonylcarbamoyladenosine_tRN"/>
    <property type="match status" value="1"/>
</dbReference>
<dbReference type="GO" id="GO:0035598">
    <property type="term" value="F:tRNA (N(6)-L-threonylcarbamoyladenosine(37)-C(2))-methylthiotransferase activity"/>
    <property type="evidence" value="ECO:0007669"/>
    <property type="project" value="UniProtKB-EC"/>
</dbReference>
<dbReference type="HOGENOM" id="CLU_018697_1_0_9"/>
<comment type="caution">
    <text evidence="18">The sequence shown here is derived from an EMBL/GenBank/DDBJ whole genome shotgun (WGS) entry which is preliminary data.</text>
</comment>
<dbReference type="Gene3D" id="3.40.50.12160">
    <property type="entry name" value="Methylthiotransferase, N-terminal domain"/>
    <property type="match status" value="1"/>
</dbReference>
<dbReference type="InterPro" id="IPR020612">
    <property type="entry name" value="Methylthiotransferase_CS"/>
</dbReference>
<sequence length="453" mass="51719">MPKAALHNLGCKVNAYETEAMKQQLAERGYEIVPFDQKADVYIINTCSVTNIADRKSRQMLHRAKKLNPEAVVAAAGCYVQVASDALKEDNSVDIIIGNNNKARLADILEEYMRDRQGNEEGYVLDIARAQEYEELHVSRLGEHTRAFIKVQDGCNQFCSYCIIPYARGRVRSRKPEDVVAEVEGLVARGYREVVLTGIHLSSYGTEHMEGSPVKGGDWDSGPLWDLIERIHRVEGLKRIRLGSLEPRIITREFAGKLAGLPEFCPHFHLSLQSGCDATLKRMNRHYTTEDYLRRCGILRETFDHPAITTDVIAGFPGETEEEFEITRRFLETVRFYEMHVFKYSKRQGTKAAVMKDQVSEQVKARRSDVLLELERTMSREYRERFVGSRILVLFEEETEIGGKWYMIGHTPQYVRAALPLEDGMDREELAGRIMELSASGLLNDEILKVEFS</sequence>
<keyword evidence="11" id="KW-0411">Iron-sulfur</keyword>
<dbReference type="InterPro" id="IPR013848">
    <property type="entry name" value="Methylthiotransferase_N"/>
</dbReference>
<keyword evidence="8" id="KW-0819">tRNA processing</keyword>
<dbReference type="InterPro" id="IPR005839">
    <property type="entry name" value="Methylthiotransferase"/>
</dbReference>
<evidence type="ECO:0000256" key="5">
    <source>
        <dbReference type="ARBA" id="ARBA00022490"/>
    </source>
</evidence>
<dbReference type="PROSITE" id="PS01278">
    <property type="entry name" value="MTTASE_RADICAL"/>
    <property type="match status" value="1"/>
</dbReference>
<dbReference type="PATRIC" id="fig|999408.3.peg.417"/>
<dbReference type="GO" id="GO:0046872">
    <property type="term" value="F:metal ion binding"/>
    <property type="evidence" value="ECO:0007669"/>
    <property type="project" value="UniProtKB-KW"/>
</dbReference>
<keyword evidence="5" id="KW-0963">Cytoplasm</keyword>
<dbReference type="SFLD" id="SFLDG01061">
    <property type="entry name" value="methylthiotransferase"/>
    <property type="match status" value="1"/>
</dbReference>
<dbReference type="EMBL" id="AGYR01000002">
    <property type="protein sequence ID" value="ENZ19958.1"/>
    <property type="molecule type" value="Genomic_DNA"/>
</dbReference>
<dbReference type="GO" id="GO:0035597">
    <property type="term" value="F:tRNA-2-methylthio-N(6)-dimethylallyladenosine(37) synthase activity"/>
    <property type="evidence" value="ECO:0007669"/>
    <property type="project" value="TreeGrafter"/>
</dbReference>
<dbReference type="Proteomes" id="UP000013085">
    <property type="component" value="Unassembled WGS sequence"/>
</dbReference>
<keyword evidence="10" id="KW-0408">Iron</keyword>
<dbReference type="SFLD" id="SFLDS00029">
    <property type="entry name" value="Radical_SAM"/>
    <property type="match status" value="1"/>
</dbReference>
<dbReference type="RefSeq" id="WP_002586220.1">
    <property type="nucleotide sequence ID" value="NZ_KB850976.1"/>
</dbReference>
<dbReference type="FunFam" id="3.40.50.12160:FF:000004">
    <property type="entry name" value="Threonylcarbamoyladenosine tRNA methylthiotransferase MtaB"/>
    <property type="match status" value="1"/>
</dbReference>
<evidence type="ECO:0000256" key="10">
    <source>
        <dbReference type="ARBA" id="ARBA00023004"/>
    </source>
</evidence>
<keyword evidence="9" id="KW-0479">Metal-binding</keyword>
<evidence type="ECO:0000256" key="2">
    <source>
        <dbReference type="ARBA" id="ARBA00002399"/>
    </source>
</evidence>
<evidence type="ECO:0000256" key="8">
    <source>
        <dbReference type="ARBA" id="ARBA00022694"/>
    </source>
</evidence>
<dbReference type="SUPFAM" id="SSF102114">
    <property type="entry name" value="Radical SAM enzymes"/>
    <property type="match status" value="1"/>
</dbReference>
<dbReference type="PROSITE" id="PS51918">
    <property type="entry name" value="RADICAL_SAM"/>
    <property type="match status" value="1"/>
</dbReference>
<evidence type="ECO:0000256" key="12">
    <source>
        <dbReference type="ARBA" id="ARBA00031213"/>
    </source>
</evidence>
<dbReference type="InterPro" id="IPR006467">
    <property type="entry name" value="MiaB-like_bact"/>
</dbReference>
<evidence type="ECO:0000256" key="9">
    <source>
        <dbReference type="ARBA" id="ARBA00022723"/>
    </source>
</evidence>
<dbReference type="InterPro" id="IPR058240">
    <property type="entry name" value="rSAM_sf"/>
</dbReference>
<feature type="domain" description="MTTase N-terminal" evidence="16">
    <location>
        <begin position="2"/>
        <end position="114"/>
    </location>
</feature>
<organism evidence="18 19">
    <name type="scientific">[Clostridium] clostridioforme 90A8</name>
    <dbReference type="NCBI Taxonomy" id="999408"/>
    <lineage>
        <taxon>Bacteria</taxon>
        <taxon>Bacillati</taxon>
        <taxon>Bacillota</taxon>
        <taxon>Clostridia</taxon>
        <taxon>Lachnospirales</taxon>
        <taxon>Lachnospiraceae</taxon>
        <taxon>Enterocloster</taxon>
    </lineage>
</organism>
<dbReference type="InterPro" id="IPR006638">
    <property type="entry name" value="Elp3/MiaA/NifB-like_rSAM"/>
</dbReference>
<reference evidence="18 19" key="1">
    <citation type="submission" date="2013-01" db="EMBL/GenBank/DDBJ databases">
        <title>The Genome Sequence of Clostridium clostridioforme 90A8.</title>
        <authorList>
            <consortium name="The Broad Institute Genome Sequencing Platform"/>
            <person name="Earl A."/>
            <person name="Ward D."/>
            <person name="Feldgarden M."/>
            <person name="Gevers D."/>
            <person name="Courvalin P."/>
            <person name="Lambert T."/>
            <person name="Walker B."/>
            <person name="Young S.K."/>
            <person name="Zeng Q."/>
            <person name="Gargeya S."/>
            <person name="Fitzgerald M."/>
            <person name="Haas B."/>
            <person name="Abouelleil A."/>
            <person name="Alvarado L."/>
            <person name="Arachchi H.M."/>
            <person name="Berlin A.M."/>
            <person name="Chapman S.B."/>
            <person name="Dewar J."/>
            <person name="Goldberg J."/>
            <person name="Griggs A."/>
            <person name="Gujja S."/>
            <person name="Hansen M."/>
            <person name="Howarth C."/>
            <person name="Imamovic A."/>
            <person name="Larimer J."/>
            <person name="McCowan C."/>
            <person name="Murphy C."/>
            <person name="Neiman D."/>
            <person name="Pearson M."/>
            <person name="Priest M."/>
            <person name="Roberts A."/>
            <person name="Saif S."/>
            <person name="Shea T."/>
            <person name="Sisk P."/>
            <person name="Sykes S."/>
            <person name="Wortman J."/>
            <person name="Nusbaum C."/>
            <person name="Birren B."/>
        </authorList>
    </citation>
    <scope>NUCLEOTIDE SEQUENCE [LARGE SCALE GENOMIC DNA]</scope>
    <source>
        <strain evidence="18 19">90A8</strain>
    </source>
</reference>
<comment type="function">
    <text evidence="2">Catalyzes the methylthiolation of N6-threonylcarbamoyladenosine (t(6)A), leading to the formation of 2-methylthio-N6-threonylcarbamoyladenosine (ms(2)t(6)A) at position 37 in tRNAs that read codons beginning with adenine.</text>
</comment>
<comment type="catalytic activity">
    <reaction evidence="13">
        <text>N(6)-L-threonylcarbamoyladenosine(37) in tRNA + (sulfur carrier)-SH + AH2 + 2 S-adenosyl-L-methionine = 2-methylsulfanyl-N(6)-L-threonylcarbamoyladenosine(37) in tRNA + (sulfur carrier)-H + 5'-deoxyadenosine + L-methionine + A + S-adenosyl-L-homocysteine + 2 H(+)</text>
        <dbReference type="Rhea" id="RHEA:37075"/>
        <dbReference type="Rhea" id="RHEA-COMP:10163"/>
        <dbReference type="Rhea" id="RHEA-COMP:11092"/>
        <dbReference type="Rhea" id="RHEA-COMP:14737"/>
        <dbReference type="Rhea" id="RHEA-COMP:14739"/>
        <dbReference type="ChEBI" id="CHEBI:13193"/>
        <dbReference type="ChEBI" id="CHEBI:15378"/>
        <dbReference type="ChEBI" id="CHEBI:17319"/>
        <dbReference type="ChEBI" id="CHEBI:17499"/>
        <dbReference type="ChEBI" id="CHEBI:29917"/>
        <dbReference type="ChEBI" id="CHEBI:57844"/>
        <dbReference type="ChEBI" id="CHEBI:57856"/>
        <dbReference type="ChEBI" id="CHEBI:59789"/>
        <dbReference type="ChEBI" id="CHEBI:64428"/>
        <dbReference type="ChEBI" id="CHEBI:74418"/>
        <dbReference type="ChEBI" id="CHEBI:74420"/>
        <dbReference type="EC" id="2.8.4.5"/>
    </reaction>
</comment>
<proteinExistence type="inferred from homology"/>
<evidence type="ECO:0000259" key="17">
    <source>
        <dbReference type="PROSITE" id="PS51918"/>
    </source>
</evidence>
<dbReference type="Gene3D" id="3.80.30.20">
    <property type="entry name" value="tm_1862 like domain"/>
    <property type="match status" value="1"/>
</dbReference>
<evidence type="ECO:0000256" key="3">
    <source>
        <dbReference type="ARBA" id="ARBA00013273"/>
    </source>
</evidence>
<name>A0A0E2HGL4_9FIRM</name>
<dbReference type="Pfam" id="PF04055">
    <property type="entry name" value="Radical_SAM"/>
    <property type="match status" value="1"/>
</dbReference>
<evidence type="ECO:0000256" key="11">
    <source>
        <dbReference type="ARBA" id="ARBA00023014"/>
    </source>
</evidence>
<dbReference type="InterPro" id="IPR034557">
    <property type="entry name" value="ThrcA_tRNA_MEthiotransferase"/>
</dbReference>
<evidence type="ECO:0000256" key="15">
    <source>
        <dbReference type="ARBA" id="ARBA00069898"/>
    </source>
</evidence>
<evidence type="ECO:0000259" key="16">
    <source>
        <dbReference type="PROSITE" id="PS51449"/>
    </source>
</evidence>
<protein>
    <recommendedName>
        <fullName evidence="15">Threonylcarbamoyladenosine tRNA methylthiotransferase MtaB</fullName>
        <ecNumber evidence="3">2.8.4.5</ecNumber>
    </recommendedName>
    <alternativeName>
        <fullName evidence="12">tRNA-t(6)A37 methylthiotransferase</fullName>
    </alternativeName>
</protein>
<comment type="similarity">
    <text evidence="14">Belongs to the methylthiotransferase family. MtaB subfamily.</text>
</comment>
<comment type="cofactor">
    <cofactor evidence="1">
        <name>[4Fe-4S] cluster</name>
        <dbReference type="ChEBI" id="CHEBI:49883"/>
    </cofactor>
</comment>
<evidence type="ECO:0000256" key="7">
    <source>
        <dbReference type="ARBA" id="ARBA00022691"/>
    </source>
</evidence>
<evidence type="ECO:0000256" key="14">
    <source>
        <dbReference type="ARBA" id="ARBA00061574"/>
    </source>
</evidence>
<dbReference type="NCBIfam" id="TIGR00089">
    <property type="entry name" value="MiaB/RimO family radical SAM methylthiotransferase"/>
    <property type="match status" value="1"/>
</dbReference>
<dbReference type="CDD" id="cd01335">
    <property type="entry name" value="Radical_SAM"/>
    <property type="match status" value="1"/>
</dbReference>
<feature type="domain" description="Radical SAM core" evidence="17">
    <location>
        <begin position="141"/>
        <end position="381"/>
    </location>
</feature>